<reference evidence="2" key="1">
    <citation type="submission" date="2021-02" db="EMBL/GenBank/DDBJ databases">
        <authorList>
            <person name="Dougan E. K."/>
            <person name="Rhodes N."/>
            <person name="Thang M."/>
            <person name="Chan C."/>
        </authorList>
    </citation>
    <scope>NUCLEOTIDE SEQUENCE</scope>
</reference>
<name>A0A813JZ38_POLGL</name>
<keyword evidence="1" id="KW-1133">Transmembrane helix</keyword>
<keyword evidence="1" id="KW-0812">Transmembrane</keyword>
<protein>
    <submittedName>
        <fullName evidence="2">Uncharacterized protein</fullName>
    </submittedName>
</protein>
<dbReference type="AlphaFoldDB" id="A0A813JZ38"/>
<evidence type="ECO:0000313" key="2">
    <source>
        <dbReference type="EMBL" id="CAE8692741.1"/>
    </source>
</evidence>
<dbReference type="Proteomes" id="UP000626109">
    <property type="component" value="Unassembled WGS sequence"/>
</dbReference>
<sequence>VGHRQEKPQVPEVVAAPSLSLRFSVCGLLLVALSILSFWRSLADTQEEALVPDALSGQGSAQGIFIQARNGCEKMPSSPEHVGHETDDPTMEHCSAACLSEATCAAYSCCIR</sequence>
<feature type="transmembrane region" description="Helical" evidence="1">
    <location>
        <begin position="20"/>
        <end position="39"/>
    </location>
</feature>
<comment type="caution">
    <text evidence="2">The sequence shown here is derived from an EMBL/GenBank/DDBJ whole genome shotgun (WGS) entry which is preliminary data.</text>
</comment>
<accession>A0A813JZ38</accession>
<keyword evidence="1" id="KW-0472">Membrane</keyword>
<dbReference type="EMBL" id="CAJNNW010027700">
    <property type="protein sequence ID" value="CAE8692741.1"/>
    <property type="molecule type" value="Genomic_DNA"/>
</dbReference>
<organism evidence="2 3">
    <name type="scientific">Polarella glacialis</name>
    <name type="common">Dinoflagellate</name>
    <dbReference type="NCBI Taxonomy" id="89957"/>
    <lineage>
        <taxon>Eukaryota</taxon>
        <taxon>Sar</taxon>
        <taxon>Alveolata</taxon>
        <taxon>Dinophyceae</taxon>
        <taxon>Suessiales</taxon>
        <taxon>Suessiaceae</taxon>
        <taxon>Polarella</taxon>
    </lineage>
</organism>
<evidence type="ECO:0000256" key="1">
    <source>
        <dbReference type="SAM" id="Phobius"/>
    </source>
</evidence>
<evidence type="ECO:0000313" key="3">
    <source>
        <dbReference type="Proteomes" id="UP000626109"/>
    </source>
</evidence>
<gene>
    <name evidence="2" type="ORF">PGLA2088_LOCUS28024</name>
</gene>
<feature type="non-terminal residue" evidence="2">
    <location>
        <position position="112"/>
    </location>
</feature>
<proteinExistence type="predicted"/>